<dbReference type="Pfam" id="PF00903">
    <property type="entry name" value="Glyoxalase"/>
    <property type="match status" value="1"/>
</dbReference>
<evidence type="ECO:0000313" key="3">
    <source>
        <dbReference type="Proteomes" id="UP000016368"/>
    </source>
</evidence>
<dbReference type="InterPro" id="IPR029068">
    <property type="entry name" value="Glyas_Bleomycin-R_OHBP_Dase"/>
</dbReference>
<reference evidence="2 3" key="1">
    <citation type="journal article" date="2011" name="EMBO J.">
        <title>Structural diversity of bacterial flagellar motors.</title>
        <authorList>
            <person name="Chen S."/>
            <person name="Beeby M."/>
            <person name="Murphy G.E."/>
            <person name="Leadbetter J.R."/>
            <person name="Hendrixson D.R."/>
            <person name="Briegel A."/>
            <person name="Li Z."/>
            <person name="Shi J."/>
            <person name="Tocheva E.I."/>
            <person name="Muller A."/>
            <person name="Dobro M.J."/>
            <person name="Jensen G.J."/>
        </authorList>
    </citation>
    <scope>NUCLEOTIDE SEQUENCE [LARGE SCALE GENOMIC DNA]</scope>
    <source>
        <strain evidence="2 3">ATCC 19624</strain>
    </source>
</reference>
<proteinExistence type="predicted"/>
<sequence length="182" mass="20670">MNITRPTPAHFGIFVFDVDLMVDFYTSVFRLTITDEGIGKNFGNRLVFMSATEDQHHQLVLSAGRSEKSPQSTVMQISFLVPDLAELRHNRDMAIAKGATELRPMNHGNAWSLYYFDPEGNRIEVYLDTPFYVAQPYGTPLDMDKSESELLAETEAMVRNDPTFMPLDAWRAKFRTRGAGRA</sequence>
<keyword evidence="3" id="KW-1185">Reference proteome</keyword>
<evidence type="ECO:0000259" key="1">
    <source>
        <dbReference type="PROSITE" id="PS51819"/>
    </source>
</evidence>
<dbReference type="AlphaFoldDB" id="F3KU36"/>
<gene>
    <name evidence="2" type="ORF">HGR_09840</name>
</gene>
<dbReference type="EMBL" id="AEGR01000059">
    <property type="protein sequence ID" value="EGI76719.1"/>
    <property type="molecule type" value="Genomic_DNA"/>
</dbReference>
<keyword evidence="2" id="KW-0560">Oxidoreductase</keyword>
<feature type="domain" description="VOC" evidence="1">
    <location>
        <begin position="7"/>
        <end position="128"/>
    </location>
</feature>
<dbReference type="STRING" id="887062.HGR_09840"/>
<evidence type="ECO:0000313" key="2">
    <source>
        <dbReference type="EMBL" id="EGI76719.1"/>
    </source>
</evidence>
<dbReference type="eggNOG" id="COG2514">
    <property type="taxonomic scope" value="Bacteria"/>
</dbReference>
<protein>
    <submittedName>
        <fullName evidence="2">Glyoxalase/bleomycin resistance protein/dioxygenase</fullName>
    </submittedName>
</protein>
<dbReference type="InterPro" id="IPR037523">
    <property type="entry name" value="VOC_core"/>
</dbReference>
<name>F3KU36_9BURK</name>
<accession>F3KU36</accession>
<comment type="caution">
    <text evidence="2">The sequence shown here is derived from an EMBL/GenBank/DDBJ whole genome shotgun (WGS) entry which is preliminary data.</text>
</comment>
<dbReference type="PROSITE" id="PS51819">
    <property type="entry name" value="VOC"/>
    <property type="match status" value="1"/>
</dbReference>
<dbReference type="Gene3D" id="3.10.180.10">
    <property type="entry name" value="2,3-Dihydroxybiphenyl 1,2-Dioxygenase, domain 1"/>
    <property type="match status" value="1"/>
</dbReference>
<organism evidence="2 3">
    <name type="scientific">Hylemonella gracilis ATCC 19624</name>
    <dbReference type="NCBI Taxonomy" id="887062"/>
    <lineage>
        <taxon>Bacteria</taxon>
        <taxon>Pseudomonadati</taxon>
        <taxon>Pseudomonadota</taxon>
        <taxon>Betaproteobacteria</taxon>
        <taxon>Burkholderiales</taxon>
        <taxon>Comamonadaceae</taxon>
        <taxon>Hylemonella</taxon>
    </lineage>
</organism>
<dbReference type="GO" id="GO:0051213">
    <property type="term" value="F:dioxygenase activity"/>
    <property type="evidence" value="ECO:0007669"/>
    <property type="project" value="UniProtKB-KW"/>
</dbReference>
<keyword evidence="2" id="KW-0223">Dioxygenase</keyword>
<dbReference type="RefSeq" id="WP_006298034.1">
    <property type="nucleotide sequence ID" value="NZ_AEGR01000059.1"/>
</dbReference>
<dbReference type="SUPFAM" id="SSF54593">
    <property type="entry name" value="Glyoxalase/Bleomycin resistance protein/Dihydroxybiphenyl dioxygenase"/>
    <property type="match status" value="1"/>
</dbReference>
<dbReference type="InterPro" id="IPR004360">
    <property type="entry name" value="Glyas_Fos-R_dOase_dom"/>
</dbReference>
<dbReference type="Proteomes" id="UP000016368">
    <property type="component" value="Unassembled WGS sequence"/>
</dbReference>